<accession>A0A1E7F129</accession>
<dbReference type="EMBL" id="KV784366">
    <property type="protein sequence ID" value="OEU11900.1"/>
    <property type="molecule type" value="Genomic_DNA"/>
</dbReference>
<feature type="compositionally biased region" description="Low complexity" evidence="1">
    <location>
        <begin position="166"/>
        <end position="180"/>
    </location>
</feature>
<evidence type="ECO:0000313" key="3">
    <source>
        <dbReference type="Proteomes" id="UP000095751"/>
    </source>
</evidence>
<feature type="region of interest" description="Disordered" evidence="1">
    <location>
        <begin position="1"/>
        <end position="31"/>
    </location>
</feature>
<evidence type="ECO:0000256" key="1">
    <source>
        <dbReference type="SAM" id="MobiDB-lite"/>
    </source>
</evidence>
<dbReference type="Proteomes" id="UP000095751">
    <property type="component" value="Unassembled WGS sequence"/>
</dbReference>
<dbReference type="InParanoid" id="A0A1E7F129"/>
<feature type="region of interest" description="Disordered" evidence="1">
    <location>
        <begin position="163"/>
        <end position="195"/>
    </location>
</feature>
<feature type="compositionally biased region" description="Polar residues" evidence="1">
    <location>
        <begin position="1"/>
        <end position="18"/>
    </location>
</feature>
<name>A0A1E7F129_9STRA</name>
<feature type="compositionally biased region" description="Basic and acidic residues" evidence="1">
    <location>
        <begin position="78"/>
        <end position="88"/>
    </location>
</feature>
<sequence length="357" mass="38938">MCTMNNTSTGSTASSVQVNKLLLPRPCPPHRRISMVREDEISSSVATATSSSSASCSDESVSSSVLSYTDCIEEEEHDVLRLDQEPKNSSRGGEMFSSSSPSSVLPQPRRMIFARYWKGNNNTALSSTFPIASHAVASSSVGAVSTFHPAGLIREPRSPLLEHYASSSSSSSSTPSSSPSAKINTTYGVDDDDELKPRRRSIFTPQAQSLQLPSRESSLESIDSFHKLFTSSKSKASHRHMTVLSSSTLDSVEPLSLSRRSRSNSCPEKNLTSCLKRRNGSSYSYVRDELEHDEGIVHQPRHLSSSSLSVTFDSHIEVVAFEHETASSLEVDQLLLIAQRALLRVALKPHPPSTPLR</sequence>
<gene>
    <name evidence="2" type="ORF">FRACYDRAFT_270691</name>
</gene>
<organism evidence="2 3">
    <name type="scientific">Fragilariopsis cylindrus CCMP1102</name>
    <dbReference type="NCBI Taxonomy" id="635003"/>
    <lineage>
        <taxon>Eukaryota</taxon>
        <taxon>Sar</taxon>
        <taxon>Stramenopiles</taxon>
        <taxon>Ochrophyta</taxon>
        <taxon>Bacillariophyta</taxon>
        <taxon>Bacillariophyceae</taxon>
        <taxon>Bacillariophycidae</taxon>
        <taxon>Bacillariales</taxon>
        <taxon>Bacillariaceae</taxon>
        <taxon>Fragilariopsis</taxon>
    </lineage>
</organism>
<protein>
    <submittedName>
        <fullName evidence="2">Uncharacterized protein</fullName>
    </submittedName>
</protein>
<feature type="region of interest" description="Disordered" evidence="1">
    <location>
        <begin position="77"/>
        <end position="105"/>
    </location>
</feature>
<proteinExistence type="predicted"/>
<keyword evidence="3" id="KW-1185">Reference proteome</keyword>
<dbReference type="KEGG" id="fcy:FRACYDRAFT_270691"/>
<reference evidence="2 3" key="1">
    <citation type="submission" date="2016-09" db="EMBL/GenBank/DDBJ databases">
        <title>Extensive genetic diversity and differential bi-allelic expression allows diatom success in the polar Southern Ocean.</title>
        <authorList>
            <consortium name="DOE Joint Genome Institute"/>
            <person name="Mock T."/>
            <person name="Otillar R.P."/>
            <person name="Strauss J."/>
            <person name="Dupont C."/>
            <person name="Frickenhaus S."/>
            <person name="Maumus F."/>
            <person name="Mcmullan M."/>
            <person name="Sanges R."/>
            <person name="Schmutz J."/>
            <person name="Toseland A."/>
            <person name="Valas R."/>
            <person name="Veluchamy A."/>
            <person name="Ward B.J."/>
            <person name="Allen A."/>
            <person name="Barry K."/>
            <person name="Falciatore A."/>
            <person name="Ferrante M."/>
            <person name="Fortunato A.E."/>
            <person name="Gloeckner G."/>
            <person name="Gruber A."/>
            <person name="Hipkin R."/>
            <person name="Janech M."/>
            <person name="Kroth P."/>
            <person name="Leese F."/>
            <person name="Lindquist E."/>
            <person name="Lyon B.R."/>
            <person name="Martin J."/>
            <person name="Mayer C."/>
            <person name="Parker M."/>
            <person name="Quesneville H."/>
            <person name="Raymond J."/>
            <person name="Uhlig C."/>
            <person name="Valentin K.U."/>
            <person name="Worden A.Z."/>
            <person name="Armbrust E.V."/>
            <person name="Bowler C."/>
            <person name="Green B."/>
            <person name="Moulton V."/>
            <person name="Van Oosterhout C."/>
            <person name="Grigoriev I."/>
        </authorList>
    </citation>
    <scope>NUCLEOTIDE SEQUENCE [LARGE SCALE GENOMIC DNA]</scope>
    <source>
        <strain evidence="2 3">CCMP1102</strain>
    </source>
</reference>
<evidence type="ECO:0000313" key="2">
    <source>
        <dbReference type="EMBL" id="OEU11900.1"/>
    </source>
</evidence>
<dbReference type="AlphaFoldDB" id="A0A1E7F129"/>
<feature type="compositionally biased region" description="Low complexity" evidence="1">
    <location>
        <begin position="89"/>
        <end position="103"/>
    </location>
</feature>